<keyword evidence="3" id="KW-1185">Reference proteome</keyword>
<dbReference type="EMBL" id="JARQWQ010000068">
    <property type="protein sequence ID" value="KAK2554601.1"/>
    <property type="molecule type" value="Genomic_DNA"/>
</dbReference>
<comment type="caution">
    <text evidence="2">The sequence shown here is derived from an EMBL/GenBank/DDBJ whole genome shotgun (WGS) entry which is preliminary data.</text>
</comment>
<sequence>MASMRETAEANGLGLVIMTIVPKGFFSEAWNATNDFFEEPKPGLIHDLLGCKDSGMLVYNRCDQLVGELQMSSPKLNDIAYEWKLLRKASRDSCITPKPHPDIETTEAAMPGNRPT</sequence>
<dbReference type="Proteomes" id="UP001249851">
    <property type="component" value="Unassembled WGS sequence"/>
</dbReference>
<evidence type="ECO:0000256" key="1">
    <source>
        <dbReference type="SAM" id="MobiDB-lite"/>
    </source>
</evidence>
<reference evidence="2" key="1">
    <citation type="journal article" date="2023" name="G3 (Bethesda)">
        <title>Whole genome assembly and annotation of the endangered Caribbean coral Acropora cervicornis.</title>
        <authorList>
            <person name="Selwyn J.D."/>
            <person name="Vollmer S.V."/>
        </authorList>
    </citation>
    <scope>NUCLEOTIDE SEQUENCE</scope>
    <source>
        <strain evidence="2">K2</strain>
    </source>
</reference>
<accession>A0AAD9Q5A1</accession>
<name>A0AAD9Q5A1_ACRCE</name>
<evidence type="ECO:0000313" key="3">
    <source>
        <dbReference type="Proteomes" id="UP001249851"/>
    </source>
</evidence>
<organism evidence="2 3">
    <name type="scientific">Acropora cervicornis</name>
    <name type="common">Staghorn coral</name>
    <dbReference type="NCBI Taxonomy" id="6130"/>
    <lineage>
        <taxon>Eukaryota</taxon>
        <taxon>Metazoa</taxon>
        <taxon>Cnidaria</taxon>
        <taxon>Anthozoa</taxon>
        <taxon>Hexacorallia</taxon>
        <taxon>Scleractinia</taxon>
        <taxon>Astrocoeniina</taxon>
        <taxon>Acroporidae</taxon>
        <taxon>Acropora</taxon>
    </lineage>
</organism>
<protein>
    <submittedName>
        <fullName evidence="2">Uncharacterized protein</fullName>
    </submittedName>
</protein>
<evidence type="ECO:0000313" key="2">
    <source>
        <dbReference type="EMBL" id="KAK2554601.1"/>
    </source>
</evidence>
<gene>
    <name evidence="2" type="ORF">P5673_023831</name>
</gene>
<dbReference type="AlphaFoldDB" id="A0AAD9Q5A1"/>
<feature type="region of interest" description="Disordered" evidence="1">
    <location>
        <begin position="96"/>
        <end position="116"/>
    </location>
</feature>
<proteinExistence type="predicted"/>
<reference evidence="2" key="2">
    <citation type="journal article" date="2023" name="Science">
        <title>Genomic signatures of disease resistance in endangered staghorn corals.</title>
        <authorList>
            <person name="Vollmer S.V."/>
            <person name="Selwyn J.D."/>
            <person name="Despard B.A."/>
            <person name="Roesel C.L."/>
        </authorList>
    </citation>
    <scope>NUCLEOTIDE SEQUENCE</scope>
    <source>
        <strain evidence="2">K2</strain>
    </source>
</reference>